<dbReference type="Pfam" id="PF01590">
    <property type="entry name" value="GAF"/>
    <property type="match status" value="1"/>
</dbReference>
<dbReference type="Pfam" id="PF17645">
    <property type="entry name" value="Amdase"/>
    <property type="match status" value="1"/>
</dbReference>
<feature type="domain" description="GAF" evidence="1">
    <location>
        <begin position="259"/>
        <end position="394"/>
    </location>
</feature>
<protein>
    <submittedName>
        <fullName evidence="2">GAF domain-containing protein</fullName>
    </submittedName>
</protein>
<organism evidence="2 3">
    <name type="scientific">Paraburkholderia kirstenboschensis</name>
    <dbReference type="NCBI Taxonomy" id="1245436"/>
    <lineage>
        <taxon>Bacteria</taxon>
        <taxon>Pseudomonadati</taxon>
        <taxon>Pseudomonadota</taxon>
        <taxon>Betaproteobacteria</taxon>
        <taxon>Burkholderiales</taxon>
        <taxon>Burkholderiaceae</taxon>
        <taxon>Paraburkholderia</taxon>
    </lineage>
</organism>
<dbReference type="Gene3D" id="3.30.450.40">
    <property type="match status" value="1"/>
</dbReference>
<dbReference type="PANTHER" id="PTHR40267">
    <property type="entry name" value="BLR3294 PROTEIN"/>
    <property type="match status" value="1"/>
</dbReference>
<evidence type="ECO:0000259" key="1">
    <source>
        <dbReference type="Pfam" id="PF01590"/>
    </source>
</evidence>
<name>A0ABZ0EC35_9BURK</name>
<evidence type="ECO:0000313" key="2">
    <source>
        <dbReference type="EMBL" id="WOD13762.1"/>
    </source>
</evidence>
<dbReference type="InterPro" id="IPR029016">
    <property type="entry name" value="GAF-like_dom_sf"/>
</dbReference>
<dbReference type="InterPro" id="IPR053714">
    <property type="entry name" value="Iso_Racemase_Enz_sf"/>
</dbReference>
<dbReference type="SUPFAM" id="SSF55781">
    <property type="entry name" value="GAF domain-like"/>
    <property type="match status" value="1"/>
</dbReference>
<gene>
    <name evidence="2" type="ORF">RW095_07335</name>
</gene>
<accession>A0ABZ0EC35</accession>
<evidence type="ECO:0000313" key="3">
    <source>
        <dbReference type="Proteomes" id="UP001302652"/>
    </source>
</evidence>
<dbReference type="EMBL" id="CP136511">
    <property type="protein sequence ID" value="WOD13762.1"/>
    <property type="molecule type" value="Genomic_DNA"/>
</dbReference>
<dbReference type="InterPro" id="IPR003018">
    <property type="entry name" value="GAF"/>
</dbReference>
<dbReference type="PANTHER" id="PTHR40267:SF1">
    <property type="entry name" value="BLR3294 PROTEIN"/>
    <property type="match status" value="1"/>
</dbReference>
<dbReference type="InterPro" id="IPR026286">
    <property type="entry name" value="MaiA/AMDase"/>
</dbReference>
<sequence>MGNATKQLKSLKDLKKVGFITPSSNTALEPMTMAMTDQISSRISTHFSRVPVKTLTLDSKDVNQFQTQKMVDAAALLSDGRMDAILWNGTSGSWTGKGFEADISLCEEISEVTGVPASTSSLAQLDVLKHYGIKRFALAVPYVEEPTRKIIETYGNQGFTVVNAARLDQTENVVIGNTPFERIRQLLRDADSPDAECLVVACTNLPATAVVDEMEAELGKPIFDSIAVTLWKALKMTSIDVPLHGFGKLLRAKPVLGELERVMSALREVTGGSRTTLRIDIPEHNCNVDRVCAESVAPGIPELKLNTSLNQRSLATVQWLIATRKPLVQDDCANAEVKPPKALMEVYGVKAQMLVGLEAADGEVIGWISVHYVPGTRKWTDAEVAALQSAADQVRSILQRSNWASFK</sequence>
<dbReference type="RefSeq" id="WP_317015413.1">
    <property type="nucleotide sequence ID" value="NZ_CP136511.1"/>
</dbReference>
<proteinExistence type="predicted"/>
<dbReference type="Gene3D" id="3.40.50.12500">
    <property type="match status" value="1"/>
</dbReference>
<dbReference type="Proteomes" id="UP001302652">
    <property type="component" value="Chromosome 3"/>
</dbReference>
<keyword evidence="3" id="KW-1185">Reference proteome</keyword>
<reference evidence="2 3" key="1">
    <citation type="submission" date="2023-10" db="EMBL/GenBank/DDBJ databases">
        <title>Surface-active antibiotics is a multifunctional adaptation for post-fire microbes.</title>
        <authorList>
            <person name="Liu M.D."/>
            <person name="Du Y."/>
            <person name="Koupaei S.K."/>
            <person name="Kim N.R."/>
            <person name="Zhang W."/>
            <person name="Traxler M.F."/>
        </authorList>
    </citation>
    <scope>NUCLEOTIDE SEQUENCE [LARGE SCALE GENOMIC DNA]</scope>
    <source>
        <strain evidence="2 3">F3</strain>
    </source>
</reference>